<dbReference type="EMBL" id="JBHSUC010000029">
    <property type="protein sequence ID" value="MFC6363420.1"/>
    <property type="molecule type" value="Genomic_DNA"/>
</dbReference>
<dbReference type="InterPro" id="IPR003749">
    <property type="entry name" value="ThiS/MoaD-like"/>
</dbReference>
<proteinExistence type="predicted"/>
<dbReference type="PANTHER" id="PTHR34472:SF1">
    <property type="entry name" value="SULFUR CARRIER PROTEIN THIS"/>
    <property type="match status" value="1"/>
</dbReference>
<protein>
    <submittedName>
        <fullName evidence="1">Sulfur carrier protein ThiS</fullName>
    </submittedName>
</protein>
<dbReference type="Pfam" id="PF02597">
    <property type="entry name" value="ThiS"/>
    <property type="match status" value="1"/>
</dbReference>
<accession>A0ABW1VU17</accession>
<sequence>MQIKLNDIPTEISHACLLSQLLQQISVGPQGTALAVNGRVIPATRWAEYQVQENDDVVVFQVIAGG</sequence>
<dbReference type="CDD" id="cd00565">
    <property type="entry name" value="Ubl_ThiS"/>
    <property type="match status" value="1"/>
</dbReference>
<dbReference type="Gene3D" id="3.10.20.30">
    <property type="match status" value="1"/>
</dbReference>
<dbReference type="InterPro" id="IPR010035">
    <property type="entry name" value="Thi_S"/>
</dbReference>
<evidence type="ECO:0000313" key="2">
    <source>
        <dbReference type="Proteomes" id="UP001596215"/>
    </source>
</evidence>
<evidence type="ECO:0000313" key="1">
    <source>
        <dbReference type="EMBL" id="MFC6363420.1"/>
    </source>
</evidence>
<gene>
    <name evidence="1" type="primary">thiS</name>
    <name evidence="1" type="ORF">ACFP73_15235</name>
</gene>
<dbReference type="NCBIfam" id="TIGR01683">
    <property type="entry name" value="thiS"/>
    <property type="match status" value="1"/>
</dbReference>
<dbReference type="InterPro" id="IPR012675">
    <property type="entry name" value="Beta-grasp_dom_sf"/>
</dbReference>
<comment type="caution">
    <text evidence="1">The sequence shown here is derived from an EMBL/GenBank/DDBJ whole genome shotgun (WGS) entry which is preliminary data.</text>
</comment>
<organism evidence="1 2">
    <name type="scientific">Tatumella punctata</name>
    <dbReference type="NCBI Taxonomy" id="399969"/>
    <lineage>
        <taxon>Bacteria</taxon>
        <taxon>Pseudomonadati</taxon>
        <taxon>Pseudomonadota</taxon>
        <taxon>Gammaproteobacteria</taxon>
        <taxon>Enterobacterales</taxon>
        <taxon>Erwiniaceae</taxon>
        <taxon>Tatumella</taxon>
    </lineage>
</organism>
<dbReference type="SUPFAM" id="SSF54285">
    <property type="entry name" value="MoaD/ThiS"/>
    <property type="match status" value="1"/>
</dbReference>
<keyword evidence="2" id="KW-1185">Reference proteome</keyword>
<reference evidence="2" key="1">
    <citation type="journal article" date="2019" name="Int. J. Syst. Evol. Microbiol.">
        <title>The Global Catalogue of Microorganisms (GCM) 10K type strain sequencing project: providing services to taxonomists for standard genome sequencing and annotation.</title>
        <authorList>
            <consortium name="The Broad Institute Genomics Platform"/>
            <consortium name="The Broad Institute Genome Sequencing Center for Infectious Disease"/>
            <person name="Wu L."/>
            <person name="Ma J."/>
        </authorList>
    </citation>
    <scope>NUCLEOTIDE SEQUENCE [LARGE SCALE GENOMIC DNA]</scope>
    <source>
        <strain evidence="2">CGMCC 4.1530</strain>
    </source>
</reference>
<dbReference type="RefSeq" id="WP_212709412.1">
    <property type="nucleotide sequence ID" value="NZ_BAAAFW010000090.1"/>
</dbReference>
<name>A0ABW1VU17_9GAMM</name>
<dbReference type="PANTHER" id="PTHR34472">
    <property type="entry name" value="SULFUR CARRIER PROTEIN THIS"/>
    <property type="match status" value="1"/>
</dbReference>
<dbReference type="InterPro" id="IPR016155">
    <property type="entry name" value="Mopterin_synth/thiamin_S_b"/>
</dbReference>
<dbReference type="Proteomes" id="UP001596215">
    <property type="component" value="Unassembled WGS sequence"/>
</dbReference>